<dbReference type="PANTHER" id="PTHR13318">
    <property type="entry name" value="PARTNER OF PAIRED, ISOFORM B-RELATED"/>
    <property type="match status" value="1"/>
</dbReference>
<dbReference type="SUPFAM" id="SSF52047">
    <property type="entry name" value="RNI-like"/>
    <property type="match status" value="1"/>
</dbReference>
<name>A0A7R9GDP4_9CRUS</name>
<dbReference type="Proteomes" id="UP000678499">
    <property type="component" value="Unassembled WGS sequence"/>
</dbReference>
<gene>
    <name evidence="4" type="ORF">NMOB1V02_LOCUS6453</name>
</gene>
<dbReference type="GO" id="GO:0031146">
    <property type="term" value="P:SCF-dependent proteasomal ubiquitin-dependent protein catabolic process"/>
    <property type="evidence" value="ECO:0007669"/>
    <property type="project" value="TreeGrafter"/>
</dbReference>
<dbReference type="InterPro" id="IPR001611">
    <property type="entry name" value="Leu-rich_rpt"/>
</dbReference>
<dbReference type="Pfam" id="PF13516">
    <property type="entry name" value="LRR_6"/>
    <property type="match status" value="1"/>
</dbReference>
<organism evidence="4">
    <name type="scientific">Notodromas monacha</name>
    <dbReference type="NCBI Taxonomy" id="399045"/>
    <lineage>
        <taxon>Eukaryota</taxon>
        <taxon>Metazoa</taxon>
        <taxon>Ecdysozoa</taxon>
        <taxon>Arthropoda</taxon>
        <taxon>Crustacea</taxon>
        <taxon>Oligostraca</taxon>
        <taxon>Ostracoda</taxon>
        <taxon>Podocopa</taxon>
        <taxon>Podocopida</taxon>
        <taxon>Cypridocopina</taxon>
        <taxon>Cypridoidea</taxon>
        <taxon>Cyprididae</taxon>
        <taxon>Notodromas</taxon>
    </lineage>
</organism>
<comment type="similarity">
    <text evidence="1">Belongs to the ATP synthase subunit s family.</text>
</comment>
<proteinExistence type="inferred from homology"/>
<evidence type="ECO:0000313" key="4">
    <source>
        <dbReference type="EMBL" id="CAD7278756.1"/>
    </source>
</evidence>
<dbReference type="FunFam" id="3.80.10.10:FF:000168">
    <property type="entry name" value="Distal membrane arm assembly complex 2"/>
    <property type="match status" value="1"/>
</dbReference>
<dbReference type="AlphaFoldDB" id="A0A7R9GDP4"/>
<accession>A0A7R9GDP4</accession>
<dbReference type="InterPro" id="IPR006553">
    <property type="entry name" value="Leu-rich_rpt_Cys-con_subtyp"/>
</dbReference>
<dbReference type="OrthoDB" id="1708588at2759"/>
<reference evidence="4" key="1">
    <citation type="submission" date="2020-11" db="EMBL/GenBank/DDBJ databases">
        <authorList>
            <person name="Tran Van P."/>
        </authorList>
    </citation>
    <scope>NUCLEOTIDE SEQUENCE</scope>
</reference>
<feature type="region of interest" description="Disordered" evidence="3">
    <location>
        <begin position="559"/>
        <end position="592"/>
    </location>
</feature>
<evidence type="ECO:0000313" key="5">
    <source>
        <dbReference type="Proteomes" id="UP000678499"/>
    </source>
</evidence>
<protein>
    <recommendedName>
        <fullName evidence="2">ATP synthase subunit s-like protein</fullName>
    </recommendedName>
</protein>
<sequence length="592" mass="68318">MRAGKLVGCVGCSFARRASHWIPRRHYKVEKFNFETMDPLPLPYKKHPNDELLERTEGYIAKFFPPGKPYKKHPNDELLERTEGYIAKFFPPGKFVSIETLNKYQSSWDVSVGGFRRWYARREYQMLLEDQQFIEQRHSALGYDLASAHFLLHRFGSVKFVGKDWLVAGENADLPEDFDRHFRVEAIDISGTQITYEGLENLMQLRHLRWLNLSDCPHVDDFCMDQITAEYEESLEYLDISGCKSISERGVAAVVKLKNLKMLKMDRLPKCQNLNLLCLMLEDVNPNLKIEAGVNYMDPVLLEEQKVEYKFLDPPPPELPFLWLNLSDCPHVDDFCMDQITAEYEESLEYLDISGCKSISDRGVAAVVKLKNLKMLKMDRLPKCQNLNLLCLMLEDVNPNLKIEAGVNYMDPVLLEEQKVEYKFLDPPPPELPFLPNLKIEAGVNYMDPVLLEEQKVEYKFLDPPPPELPFLSIHEMNLDPERLIMHKIDFHYEIEPRLSAHLMLGDWVPPGYENYVPPPNLRRILAVRNGNGSIQMLGKMEDLVQIGCGNDEGKRQAISSTSVIQEEEISEAATKDDSSELREKRRISAES</sequence>
<dbReference type="EMBL" id="OA883387">
    <property type="protein sequence ID" value="CAD7278756.1"/>
    <property type="molecule type" value="Genomic_DNA"/>
</dbReference>
<dbReference type="GO" id="GO:0019005">
    <property type="term" value="C:SCF ubiquitin ligase complex"/>
    <property type="evidence" value="ECO:0007669"/>
    <property type="project" value="TreeGrafter"/>
</dbReference>
<evidence type="ECO:0000256" key="1">
    <source>
        <dbReference type="ARBA" id="ARBA00006901"/>
    </source>
</evidence>
<keyword evidence="5" id="KW-1185">Reference proteome</keyword>
<evidence type="ECO:0000256" key="3">
    <source>
        <dbReference type="SAM" id="MobiDB-lite"/>
    </source>
</evidence>
<dbReference type="SMART" id="SM00367">
    <property type="entry name" value="LRR_CC"/>
    <property type="match status" value="3"/>
</dbReference>
<feature type="compositionally biased region" description="Basic and acidic residues" evidence="3">
    <location>
        <begin position="574"/>
        <end position="592"/>
    </location>
</feature>
<dbReference type="EMBL" id="CAJPEX010001350">
    <property type="protein sequence ID" value="CAG0918908.1"/>
    <property type="molecule type" value="Genomic_DNA"/>
</dbReference>
<dbReference type="InterPro" id="IPR032675">
    <property type="entry name" value="LRR_dom_sf"/>
</dbReference>
<evidence type="ECO:0000256" key="2">
    <source>
        <dbReference type="ARBA" id="ARBA00076566"/>
    </source>
</evidence>
<dbReference type="Gene3D" id="3.80.10.10">
    <property type="entry name" value="Ribonuclease Inhibitor"/>
    <property type="match status" value="2"/>
</dbReference>
<dbReference type="PANTHER" id="PTHR13318:SF95">
    <property type="entry name" value="F-BOX PROTEIN YLR352W"/>
    <property type="match status" value="1"/>
</dbReference>